<keyword evidence="1 4" id="KW-0349">Heme</keyword>
<evidence type="ECO:0000256" key="1">
    <source>
        <dbReference type="ARBA" id="ARBA00022617"/>
    </source>
</evidence>
<dbReference type="AlphaFoldDB" id="A0A1G7N739"/>
<dbReference type="Pfam" id="PF13442">
    <property type="entry name" value="Cytochrome_CBB3"/>
    <property type="match status" value="1"/>
</dbReference>
<gene>
    <name evidence="6" type="ORF">SAMN05444167_3033</name>
</gene>
<dbReference type="OrthoDB" id="232040at2"/>
<protein>
    <submittedName>
        <fullName evidence="6">Cytochrome c553</fullName>
    </submittedName>
</protein>
<dbReference type="InterPro" id="IPR009056">
    <property type="entry name" value="Cyt_c-like_dom"/>
</dbReference>
<dbReference type="SUPFAM" id="SSF46626">
    <property type="entry name" value="Cytochrome c"/>
    <property type="match status" value="2"/>
</dbReference>
<dbReference type="PROSITE" id="PS51007">
    <property type="entry name" value="CYTC"/>
    <property type="match status" value="2"/>
</dbReference>
<accession>A0A1G7N739</accession>
<evidence type="ECO:0000313" key="6">
    <source>
        <dbReference type="EMBL" id="SDF69766.1"/>
    </source>
</evidence>
<keyword evidence="2 4" id="KW-0479">Metal-binding</keyword>
<dbReference type="GO" id="GO:0009055">
    <property type="term" value="F:electron transfer activity"/>
    <property type="evidence" value="ECO:0007669"/>
    <property type="project" value="InterPro"/>
</dbReference>
<dbReference type="GO" id="GO:0020037">
    <property type="term" value="F:heme binding"/>
    <property type="evidence" value="ECO:0007669"/>
    <property type="project" value="InterPro"/>
</dbReference>
<dbReference type="Proteomes" id="UP000182427">
    <property type="component" value="Chromosome I"/>
</dbReference>
<feature type="domain" description="Cytochrome c" evidence="5">
    <location>
        <begin position="70"/>
        <end position="149"/>
    </location>
</feature>
<evidence type="ECO:0000259" key="5">
    <source>
        <dbReference type="PROSITE" id="PS51007"/>
    </source>
</evidence>
<dbReference type="EMBL" id="LT629690">
    <property type="protein sequence ID" value="SDF69766.1"/>
    <property type="molecule type" value="Genomic_DNA"/>
</dbReference>
<dbReference type="Gene3D" id="1.10.760.10">
    <property type="entry name" value="Cytochrome c-like domain"/>
    <property type="match status" value="2"/>
</dbReference>
<sequence length="300" mass="31890">MTKMLQTVHPKMEASKSVVIRIMLRCAVVASLLCVGARAQQGAVSHTEATHQAAPFGVVAYPDRPEQPKEVLDRGKAAYSVNCSFCHGADAAGGSVGPNLLRSEVVLRDVHGELILPIVHGARLAQGMPKIDLPDLTVADIAAWLHSLKTGGNMTPTEEINIVTGNAAAGKAAFDRRCGTCHSVNGDLKGFAAKFAQPMQMQQTWISPGVIKGPGMPELHVPPVTATVVSKGRKITGKLGAYDDFSVVITTADGVAHTVPLDNGVPRVVLHDPLKAHREMLPTLTDTEIHNITAYLESLR</sequence>
<dbReference type="InterPro" id="IPR050597">
    <property type="entry name" value="Cytochrome_c_Oxidase_Subunit"/>
</dbReference>
<evidence type="ECO:0000256" key="4">
    <source>
        <dbReference type="PROSITE-ProRule" id="PRU00433"/>
    </source>
</evidence>
<dbReference type="InterPro" id="IPR036909">
    <property type="entry name" value="Cyt_c-like_dom_sf"/>
</dbReference>
<evidence type="ECO:0000313" key="7">
    <source>
        <dbReference type="Proteomes" id="UP000182427"/>
    </source>
</evidence>
<keyword evidence="7" id="KW-1185">Reference proteome</keyword>
<reference evidence="6 7" key="1">
    <citation type="submission" date="2016-10" db="EMBL/GenBank/DDBJ databases">
        <authorList>
            <person name="de Groot N.N."/>
        </authorList>
    </citation>
    <scope>NUCLEOTIDE SEQUENCE [LARGE SCALE GENOMIC DNA]</scope>
    <source>
        <strain evidence="6 7">GAS232</strain>
    </source>
</reference>
<dbReference type="PANTHER" id="PTHR33751">
    <property type="entry name" value="CBB3-TYPE CYTOCHROME C OXIDASE SUBUNIT FIXP"/>
    <property type="match status" value="1"/>
</dbReference>
<evidence type="ECO:0000256" key="2">
    <source>
        <dbReference type="ARBA" id="ARBA00022723"/>
    </source>
</evidence>
<name>A0A1G7N739_9BACT</name>
<proteinExistence type="predicted"/>
<organism evidence="6 7">
    <name type="scientific">Terriglobus roseus</name>
    <dbReference type="NCBI Taxonomy" id="392734"/>
    <lineage>
        <taxon>Bacteria</taxon>
        <taxon>Pseudomonadati</taxon>
        <taxon>Acidobacteriota</taxon>
        <taxon>Terriglobia</taxon>
        <taxon>Terriglobales</taxon>
        <taxon>Acidobacteriaceae</taxon>
        <taxon>Terriglobus</taxon>
    </lineage>
</organism>
<dbReference type="PANTHER" id="PTHR33751:SF1">
    <property type="entry name" value="CBB3-TYPE CYTOCHROME C OXIDASE SUBUNIT FIXP"/>
    <property type="match status" value="1"/>
</dbReference>
<feature type="domain" description="Cytochrome c" evidence="5">
    <location>
        <begin position="165"/>
        <end position="300"/>
    </location>
</feature>
<keyword evidence="3 4" id="KW-0408">Iron</keyword>
<evidence type="ECO:0000256" key="3">
    <source>
        <dbReference type="ARBA" id="ARBA00023004"/>
    </source>
</evidence>
<dbReference type="GO" id="GO:0046872">
    <property type="term" value="F:metal ion binding"/>
    <property type="evidence" value="ECO:0007669"/>
    <property type="project" value="UniProtKB-KW"/>
</dbReference>